<organism evidence="1 2">
    <name type="scientific">Arthrobacter phage Breylor17</name>
    <dbReference type="NCBI Taxonomy" id="2250409"/>
    <lineage>
        <taxon>Viruses</taxon>
        <taxon>Duplodnaviria</taxon>
        <taxon>Heunggongvirae</taxon>
        <taxon>Uroviricota</taxon>
        <taxon>Caudoviricetes</taxon>
        <taxon>Gordonvirus</taxon>
        <taxon>Gordonvirus breylor17</taxon>
    </lineage>
</organism>
<proteinExistence type="predicted"/>
<dbReference type="GeneID" id="79993441"/>
<keyword evidence="2" id="KW-1185">Reference proteome</keyword>
<gene>
    <name evidence="1" type="primary">79</name>
    <name evidence="1" type="ORF">SEA_BREYLOR17_79</name>
</gene>
<dbReference type="RefSeq" id="YP_010750094.1">
    <property type="nucleotide sequence ID" value="NC_073329.1"/>
</dbReference>
<dbReference type="Proteomes" id="UP000260138">
    <property type="component" value="Segment"/>
</dbReference>
<accession>A0A345KLC2</accession>
<sequence>MGKSSPTKLQLKHIPNHLLLKLMYQFQELDETNTVHFDDLKFWLSPIPEKLLLRKLQQMENRGWIESYGPACRLFRAVVR</sequence>
<evidence type="ECO:0000313" key="2">
    <source>
        <dbReference type="Proteomes" id="UP000260138"/>
    </source>
</evidence>
<name>A0A345KLC2_9CAUD</name>
<evidence type="ECO:0000313" key="1">
    <source>
        <dbReference type="EMBL" id="AXH43824.1"/>
    </source>
</evidence>
<dbReference type="KEGG" id="vg:79993441"/>
<protein>
    <submittedName>
        <fullName evidence="1">Uncharacterized protein</fullName>
    </submittedName>
</protein>
<reference evidence="1 2" key="1">
    <citation type="submission" date="2018-06" db="EMBL/GenBank/DDBJ databases">
        <authorList>
            <person name="Buckel R.L."/>
            <person name="Fomich M.L."/>
            <person name="Krishna A.V."/>
            <person name="Lan D."/>
            <person name="Mackey A.I."/>
            <person name="Ball S.L."/>
            <person name="Breitenberger C.A."/>
            <person name="Daniels C.J."/>
            <person name="Garlena R.A."/>
            <person name="Russell D.A."/>
            <person name="Pope W.H."/>
            <person name="Jacobs-Sera D."/>
            <person name="Hatfull G.F."/>
        </authorList>
    </citation>
    <scope>NUCLEOTIDE SEQUENCE [LARGE SCALE GENOMIC DNA]</scope>
</reference>
<dbReference type="EMBL" id="MH450115">
    <property type="protein sequence ID" value="AXH43824.1"/>
    <property type="molecule type" value="Genomic_DNA"/>
</dbReference>